<proteinExistence type="predicted"/>
<gene>
    <name evidence="3" type="ORF">CTOB1V02_LOCUS9481</name>
</gene>
<evidence type="ECO:0000256" key="2">
    <source>
        <dbReference type="SAM" id="Phobius"/>
    </source>
</evidence>
<sequence length="299" mass="32501">MSTGGHPLPVFCYDREARCTNLSVDFITSRPISKEMTERMKAMFISRVPFLVGLASILGPLLFWRQFTPSRGYGCDAVPPRRPHHLPSLRPRRSLASGPASLRFRTHASPDRHHSKGGPFLLPRTLTTDEAAAFLDVSLSSSSPQPCSSFSISVAYSGPCLSSSSTAQAVSLPLWLLLPLVVLLSILLLLCVCLRRFLRCRQSPVEPSPIPLQLFPPSQRLPHSALLHRPLSCPADIRDETAPAPVLSPRPASLTSISPGSLATPPTARNDVRALSLSSVTETSRPLSTSLLSSVNPFW</sequence>
<feature type="transmembrane region" description="Helical" evidence="2">
    <location>
        <begin position="44"/>
        <end position="64"/>
    </location>
</feature>
<keyword evidence="2" id="KW-0812">Transmembrane</keyword>
<reference evidence="3" key="1">
    <citation type="submission" date="2020-11" db="EMBL/GenBank/DDBJ databases">
        <authorList>
            <person name="Tran Van P."/>
        </authorList>
    </citation>
    <scope>NUCLEOTIDE SEQUENCE</scope>
</reference>
<name>A0A7R8ZTX0_9CRUS</name>
<keyword evidence="2" id="KW-0472">Membrane</keyword>
<organism evidence="3">
    <name type="scientific">Cyprideis torosa</name>
    <dbReference type="NCBI Taxonomy" id="163714"/>
    <lineage>
        <taxon>Eukaryota</taxon>
        <taxon>Metazoa</taxon>
        <taxon>Ecdysozoa</taxon>
        <taxon>Arthropoda</taxon>
        <taxon>Crustacea</taxon>
        <taxon>Oligostraca</taxon>
        <taxon>Ostracoda</taxon>
        <taxon>Podocopa</taxon>
        <taxon>Podocopida</taxon>
        <taxon>Cytherocopina</taxon>
        <taxon>Cytheroidea</taxon>
        <taxon>Cytherideidae</taxon>
        <taxon>Cyprideis</taxon>
    </lineage>
</organism>
<feature type="transmembrane region" description="Helical" evidence="2">
    <location>
        <begin position="172"/>
        <end position="194"/>
    </location>
</feature>
<protein>
    <submittedName>
        <fullName evidence="3">Uncharacterized protein</fullName>
    </submittedName>
</protein>
<evidence type="ECO:0000256" key="1">
    <source>
        <dbReference type="SAM" id="MobiDB-lite"/>
    </source>
</evidence>
<evidence type="ECO:0000313" key="3">
    <source>
        <dbReference type="EMBL" id="CAD7231634.1"/>
    </source>
</evidence>
<dbReference type="AlphaFoldDB" id="A0A7R8ZTX0"/>
<dbReference type="EMBL" id="OB663717">
    <property type="protein sequence ID" value="CAD7231634.1"/>
    <property type="molecule type" value="Genomic_DNA"/>
</dbReference>
<feature type="region of interest" description="Disordered" evidence="1">
    <location>
        <begin position="243"/>
        <end position="268"/>
    </location>
</feature>
<accession>A0A7R8ZTX0</accession>
<keyword evidence="2" id="KW-1133">Transmembrane helix</keyword>